<accession>A0A2S0VSA5</accession>
<feature type="compositionally biased region" description="Basic and acidic residues" evidence="1">
    <location>
        <begin position="332"/>
        <end position="345"/>
    </location>
</feature>
<dbReference type="AlphaFoldDB" id="A0A2S0VSA5"/>
<dbReference type="KEGG" id="cate:C2869_11890"/>
<proteinExistence type="predicted"/>
<organism evidence="2 3">
    <name type="scientific">Saccharobesus litoralis</name>
    <dbReference type="NCBI Taxonomy" id="2172099"/>
    <lineage>
        <taxon>Bacteria</taxon>
        <taxon>Pseudomonadati</taxon>
        <taxon>Pseudomonadota</taxon>
        <taxon>Gammaproteobacteria</taxon>
        <taxon>Alteromonadales</taxon>
        <taxon>Alteromonadaceae</taxon>
        <taxon>Saccharobesus</taxon>
    </lineage>
</organism>
<protein>
    <submittedName>
        <fullName evidence="2">Uncharacterized protein</fullName>
    </submittedName>
</protein>
<sequence>MCCFIFIGCKDLGLASQQAEYKIAQYIKRALIFDSDNTFNIQVDKLPRLPHFSSAANIRQELKRLTLDNPANKAQLQFKQSQVTKHVATWLELFARLGNPDAQFKLAKYLKSGYQASYFQLSSNQSSSNQSSSNQASSYQTSSNQLSANQANQLLVDEPLTEKANKSTTASHYWLTKAIEQNYLPALRFRVSQLIDSQAFSELDNFVKANTFSEQERQIYQLYVAVGLAEPYWQAMLQRVLARTDIRDEFLLSLKQRISLLVDEYSNPVSSAHFQNGSACQLMLHVYAKNPWQLKALDSLLNETINQTKLKLFNICIASYRWGLGATVQGKEMQEKDRQGKEIQRKNKRSKNTQHVAEQAESSVTAITPPYTLTWQAMPQKKKSYVQGRGIYLNQQADRHVLKHEIGHLLGFEDEYELASQIKARVCQLPKDQQVKRLGANVVIIDKALSFANQQQALDFIQHSIPWAGMLREHLDWNNWLVKQGERFVLQIQSGSLELEQSINQSVGLFASQTCHGSSVQAIKPWANVSFMELHTQPITRNYRSLLAN</sequence>
<feature type="region of interest" description="Disordered" evidence="1">
    <location>
        <begin position="331"/>
        <end position="361"/>
    </location>
</feature>
<name>A0A2S0VSA5_9ALTE</name>
<gene>
    <name evidence="2" type="ORF">C2869_11890</name>
</gene>
<evidence type="ECO:0000313" key="3">
    <source>
        <dbReference type="Proteomes" id="UP000244441"/>
    </source>
</evidence>
<reference evidence="2 3" key="1">
    <citation type="submission" date="2018-01" db="EMBL/GenBank/DDBJ databases">
        <title>Genome sequence of a Cantenovulum-like bacteria.</title>
        <authorList>
            <person name="Tan W.R."/>
            <person name="Lau N.-S."/>
            <person name="Go F."/>
            <person name="Amirul A.-A.A."/>
        </authorList>
    </citation>
    <scope>NUCLEOTIDE SEQUENCE [LARGE SCALE GENOMIC DNA]</scope>
    <source>
        <strain evidence="2 3">CCB-QB4</strain>
    </source>
</reference>
<evidence type="ECO:0000256" key="1">
    <source>
        <dbReference type="SAM" id="MobiDB-lite"/>
    </source>
</evidence>
<dbReference type="Proteomes" id="UP000244441">
    <property type="component" value="Chromosome"/>
</dbReference>
<dbReference type="EMBL" id="CP026604">
    <property type="protein sequence ID" value="AWB67089.1"/>
    <property type="molecule type" value="Genomic_DNA"/>
</dbReference>
<keyword evidence="3" id="KW-1185">Reference proteome</keyword>
<evidence type="ECO:0000313" key="2">
    <source>
        <dbReference type="EMBL" id="AWB67089.1"/>
    </source>
</evidence>